<name>A0A9W6ZRP4_9STRA</name>
<reference evidence="2" key="1">
    <citation type="submission" date="2022-07" db="EMBL/GenBank/DDBJ databases">
        <title>Genome analysis of Parmales, a sister group of diatoms, reveals the evolutionary specialization of diatoms from phago-mixotrophs to photoautotrophs.</title>
        <authorList>
            <person name="Ban H."/>
            <person name="Sato S."/>
            <person name="Yoshikawa S."/>
            <person name="Kazumasa Y."/>
            <person name="Nakamura Y."/>
            <person name="Ichinomiya M."/>
            <person name="Saitoh K."/>
            <person name="Sato N."/>
            <person name="Blanc-Mathieu R."/>
            <person name="Endo H."/>
            <person name="Kuwata A."/>
            <person name="Ogata H."/>
        </authorList>
    </citation>
    <scope>NUCLEOTIDE SEQUENCE</scope>
</reference>
<dbReference type="Proteomes" id="UP001165082">
    <property type="component" value="Unassembled WGS sequence"/>
</dbReference>
<dbReference type="OrthoDB" id="201398at2759"/>
<dbReference type="EMBL" id="BRXZ01000893">
    <property type="protein sequence ID" value="GMH56846.1"/>
    <property type="molecule type" value="Genomic_DNA"/>
</dbReference>
<evidence type="ECO:0000313" key="2">
    <source>
        <dbReference type="EMBL" id="GMH56846.1"/>
    </source>
</evidence>
<sequence>MRQDEVKKFMNVFRKYSRQVGSNAARMVRNLDKERLCDPWLVPWMIQHLMESKIDSELLERRLTILPDFNFVSYQKRVSNPIPVLTSAQTNMSITSTPSILFAIKSMLRREKKKYKKKNDSEKDAQRGWLAEVHLPYKIPPLEMAQAREAFYEENVLSVDTKEARLEKEKLISLTAILAERLPTASHRALILQFEHMVNERLCLVGKARKEPATVTKKMANMTTLIAKIHAGVVLEPLGSYILEDSNPADYAAFTEILSSSKARTEQFREDTLKELSSTLLPNLRENPPSEMTISNVKKEERRKIRQQMEDTLEDLEGETEVLGKLMRERRELATTNVVGRRRHFERCKMDAVLLPGLAPEIDMAKYDSSSRIFLENLPIDVTEEEVMQAVAFCGSVKSVEIFNKRPDLDPLAVNDDPSVKKARKFKKNIIKRKPKTPGFYSEKKDQAITKFSPVYAIVDFEDDSAVEVAMSDNIRIFGIVVQKHCTTVTKASEFTSLFLEVPANVVPSSPFRDIELPEETPLEYALELEMKLREMVGEDMYICMALGEHEWSCPDTCEISFPSHELAVLAKTKIEASLKEDERFKPIDDAAAYKFNWIRTGFDAIHHWKREVKYT</sequence>
<feature type="domain" description="RRM" evidence="1">
    <location>
        <begin position="372"/>
        <end position="483"/>
    </location>
</feature>
<dbReference type="GO" id="GO:0003723">
    <property type="term" value="F:RNA binding"/>
    <property type="evidence" value="ECO:0007669"/>
    <property type="project" value="InterPro"/>
</dbReference>
<dbReference type="CDD" id="cd00590">
    <property type="entry name" value="RRM_SF"/>
    <property type="match status" value="1"/>
</dbReference>
<dbReference type="SUPFAM" id="SSF54928">
    <property type="entry name" value="RNA-binding domain, RBD"/>
    <property type="match status" value="1"/>
</dbReference>
<dbReference type="InterPro" id="IPR012677">
    <property type="entry name" value="Nucleotide-bd_a/b_plait_sf"/>
</dbReference>
<dbReference type="SMART" id="SM00360">
    <property type="entry name" value="RRM"/>
    <property type="match status" value="1"/>
</dbReference>
<protein>
    <recommendedName>
        <fullName evidence="1">RRM domain-containing protein</fullName>
    </recommendedName>
</protein>
<evidence type="ECO:0000313" key="3">
    <source>
        <dbReference type="Proteomes" id="UP001165082"/>
    </source>
</evidence>
<dbReference type="Gene3D" id="3.30.70.330">
    <property type="match status" value="1"/>
</dbReference>
<gene>
    <name evidence="2" type="ORF">TrRE_jg1178</name>
</gene>
<comment type="caution">
    <text evidence="2">The sequence shown here is derived from an EMBL/GenBank/DDBJ whole genome shotgun (WGS) entry which is preliminary data.</text>
</comment>
<dbReference type="InterPro" id="IPR035979">
    <property type="entry name" value="RBD_domain_sf"/>
</dbReference>
<dbReference type="InterPro" id="IPR000504">
    <property type="entry name" value="RRM_dom"/>
</dbReference>
<organism evidence="2 3">
    <name type="scientific">Triparma retinervis</name>
    <dbReference type="NCBI Taxonomy" id="2557542"/>
    <lineage>
        <taxon>Eukaryota</taxon>
        <taxon>Sar</taxon>
        <taxon>Stramenopiles</taxon>
        <taxon>Ochrophyta</taxon>
        <taxon>Bolidophyceae</taxon>
        <taxon>Parmales</taxon>
        <taxon>Triparmaceae</taxon>
        <taxon>Triparma</taxon>
    </lineage>
</organism>
<keyword evidence="3" id="KW-1185">Reference proteome</keyword>
<accession>A0A9W6ZRP4</accession>
<proteinExistence type="predicted"/>
<dbReference type="AlphaFoldDB" id="A0A9W6ZRP4"/>
<evidence type="ECO:0000259" key="1">
    <source>
        <dbReference type="SMART" id="SM00360"/>
    </source>
</evidence>